<proteinExistence type="predicted"/>
<dbReference type="STRING" id="537013.CLOSTMETH_03927"/>
<accession>C0EJ75</accession>
<evidence type="ECO:0000313" key="2">
    <source>
        <dbReference type="Proteomes" id="UP000003340"/>
    </source>
</evidence>
<dbReference type="Proteomes" id="UP000003340">
    <property type="component" value="Unassembled WGS sequence"/>
</dbReference>
<keyword evidence="2" id="KW-1185">Reference proteome</keyword>
<reference evidence="1 2" key="1">
    <citation type="submission" date="2009-01" db="EMBL/GenBank/DDBJ databases">
        <authorList>
            <person name="Fulton L."/>
            <person name="Clifton S."/>
            <person name="Fulton B."/>
            <person name="Xu J."/>
            <person name="Minx P."/>
            <person name="Pepin K.H."/>
            <person name="Johnson M."/>
            <person name="Bhonagiri V."/>
            <person name="Nash W.E."/>
            <person name="Mardis E.R."/>
            <person name="Wilson R.K."/>
        </authorList>
    </citation>
    <scope>NUCLEOTIDE SEQUENCE [LARGE SCALE GENOMIC DNA]</scope>
    <source>
        <strain evidence="1 2">DSM 5476</strain>
    </source>
</reference>
<dbReference type="AlphaFoldDB" id="C0EJ75"/>
<comment type="caution">
    <text evidence="1">The sequence shown here is derived from an EMBL/GenBank/DDBJ whole genome shotgun (WGS) entry which is preliminary data.</text>
</comment>
<dbReference type="HOGENOM" id="CLU_074760_0_0_9"/>
<reference evidence="1 2" key="2">
    <citation type="submission" date="2009-02" db="EMBL/GenBank/DDBJ databases">
        <title>Draft genome sequence of Clostridium methylpentosum (DSM 5476).</title>
        <authorList>
            <person name="Sudarsanam P."/>
            <person name="Ley R."/>
            <person name="Guruge J."/>
            <person name="Turnbaugh P.J."/>
            <person name="Mahowald M."/>
            <person name="Liep D."/>
            <person name="Gordon J."/>
        </authorList>
    </citation>
    <scope>NUCLEOTIDE SEQUENCE [LARGE SCALE GENOMIC DNA]</scope>
    <source>
        <strain evidence="1 2">DSM 5476</strain>
    </source>
</reference>
<sequence>MADINFEPRNCNSDEFKEAVCIDAARIYDSCGDKDCLSDLRVCFTDATQPIIDSAYSIKAQSVEVLDVLMDVEPVPFNKGFYSVDMTYFFLVQLEAYTSPVTAPRCVSGLATFCKKVILYGSEGSVKTFTNDQNIPQVPQPQRYLPRVVVQVAEPMLLSCELCECPCMNTMEGCLVVPANVSQRFEGSFECVLPQRVVQVTIGLFSIVQLEREVQMMIPIYDFCIPDKDVSGTVSQK</sequence>
<dbReference type="eggNOG" id="ENOG502Z8YU">
    <property type="taxonomic scope" value="Bacteria"/>
</dbReference>
<name>C0EJ75_9FIRM</name>
<gene>
    <name evidence="1" type="ORF">CLOSTMETH_03927</name>
</gene>
<dbReference type="EMBL" id="ACEC01000136">
    <property type="protein sequence ID" value="EEG28540.1"/>
    <property type="molecule type" value="Genomic_DNA"/>
</dbReference>
<protein>
    <recommendedName>
        <fullName evidence="3">SipL SPOCS domain-containing protein</fullName>
    </recommendedName>
</protein>
<evidence type="ECO:0000313" key="1">
    <source>
        <dbReference type="EMBL" id="EEG28540.1"/>
    </source>
</evidence>
<evidence type="ECO:0008006" key="3">
    <source>
        <dbReference type="Google" id="ProtNLM"/>
    </source>
</evidence>
<organism evidence="1 2">
    <name type="scientific">[Clostridium] methylpentosum DSM 5476</name>
    <dbReference type="NCBI Taxonomy" id="537013"/>
    <lineage>
        <taxon>Bacteria</taxon>
        <taxon>Bacillati</taxon>
        <taxon>Bacillota</taxon>
        <taxon>Clostridia</taxon>
        <taxon>Eubacteriales</taxon>
        <taxon>Oscillospiraceae</taxon>
        <taxon>Oscillospiraceae incertae sedis</taxon>
    </lineage>
</organism>